<evidence type="ECO:0000313" key="2">
    <source>
        <dbReference type="Proteomes" id="UP000239425"/>
    </source>
</evidence>
<reference evidence="1 2" key="1">
    <citation type="submission" date="2017-11" db="EMBL/GenBank/DDBJ databases">
        <title>Comparative genomic analysis of Holospora spp., intranuclear symbionts of paramecia.</title>
        <authorList>
            <person name="Garushyants S.K."/>
            <person name="Beliavskaya A."/>
            <person name="Malko D.B."/>
            <person name="Logacheva M.D."/>
            <person name="Rautian M.S."/>
            <person name="Gelfand M.S."/>
        </authorList>
    </citation>
    <scope>NUCLEOTIDE SEQUENCE [LARGE SCALE GENOMIC DNA]</scope>
    <source>
        <strain evidence="2">02AZ16</strain>
    </source>
</reference>
<sequence length="97" mass="11137">MSVVFKMSRSEFEFKEFDFFIDFTGARPKESLHLSSKVVILHVDEGAILLEITTYQTIRNFQFLVGTLGKKIYLISVGSKIQDDLIRLMAMDNAVRT</sequence>
<comment type="caution">
    <text evidence="1">The sequence shown here is derived from an EMBL/GenBank/DDBJ whole genome shotgun (WGS) entry which is preliminary data.</text>
</comment>
<dbReference type="EMBL" id="PHHC01000136">
    <property type="protein sequence ID" value="PPE03153.1"/>
    <property type="molecule type" value="Genomic_DNA"/>
</dbReference>
<accession>A0A2S5R781</accession>
<evidence type="ECO:0000313" key="1">
    <source>
        <dbReference type="EMBL" id="PPE03153.1"/>
    </source>
</evidence>
<keyword evidence="2" id="KW-1185">Reference proteome</keyword>
<gene>
    <name evidence="1" type="ORF">HCUR_01429</name>
</gene>
<dbReference type="AlphaFoldDB" id="A0A2S5R781"/>
<protein>
    <submittedName>
        <fullName evidence="1">Uncharacterized protein</fullName>
    </submittedName>
</protein>
<dbReference type="Proteomes" id="UP000239425">
    <property type="component" value="Unassembled WGS sequence"/>
</dbReference>
<organism evidence="1 2">
    <name type="scientific">Holospora curviuscula</name>
    <dbReference type="NCBI Taxonomy" id="1082868"/>
    <lineage>
        <taxon>Bacteria</taxon>
        <taxon>Pseudomonadati</taxon>
        <taxon>Pseudomonadota</taxon>
        <taxon>Alphaproteobacteria</taxon>
        <taxon>Holosporales</taxon>
        <taxon>Holosporaceae</taxon>
        <taxon>Holospora</taxon>
    </lineage>
</organism>
<name>A0A2S5R781_9PROT</name>
<proteinExistence type="predicted"/>